<dbReference type="EMBL" id="KZ305131">
    <property type="protein sequence ID" value="PIA25413.1"/>
    <property type="molecule type" value="Genomic_DNA"/>
</dbReference>
<dbReference type="InParanoid" id="A0A2G5C2A5"/>
<protein>
    <submittedName>
        <fullName evidence="1">Uncharacterized protein</fullName>
    </submittedName>
</protein>
<name>A0A2G5C2A5_AQUCA</name>
<dbReference type="Proteomes" id="UP000230069">
    <property type="component" value="Unassembled WGS sequence"/>
</dbReference>
<dbReference type="AlphaFoldDB" id="A0A2G5C2A5"/>
<gene>
    <name evidence="1" type="ORF">AQUCO_11500010v1</name>
</gene>
<sequence>MPLWSAQYTANIRPSMSDIVMMLENKILICTPPYYPFHFGQSSSSSVLPSLLKVIPEVNQKRLLPLMKELGMLNLPTMKYLG</sequence>
<organism evidence="1 2">
    <name type="scientific">Aquilegia coerulea</name>
    <name type="common">Rocky mountain columbine</name>
    <dbReference type="NCBI Taxonomy" id="218851"/>
    <lineage>
        <taxon>Eukaryota</taxon>
        <taxon>Viridiplantae</taxon>
        <taxon>Streptophyta</taxon>
        <taxon>Embryophyta</taxon>
        <taxon>Tracheophyta</taxon>
        <taxon>Spermatophyta</taxon>
        <taxon>Magnoliopsida</taxon>
        <taxon>Ranunculales</taxon>
        <taxon>Ranunculaceae</taxon>
        <taxon>Thalictroideae</taxon>
        <taxon>Aquilegia</taxon>
    </lineage>
</organism>
<evidence type="ECO:0000313" key="1">
    <source>
        <dbReference type="EMBL" id="PIA25413.1"/>
    </source>
</evidence>
<proteinExistence type="predicted"/>
<evidence type="ECO:0000313" key="2">
    <source>
        <dbReference type="Proteomes" id="UP000230069"/>
    </source>
</evidence>
<reference evidence="1 2" key="1">
    <citation type="submission" date="2017-09" db="EMBL/GenBank/DDBJ databases">
        <title>WGS assembly of Aquilegia coerulea Goldsmith.</title>
        <authorList>
            <person name="Hodges S."/>
            <person name="Kramer E."/>
            <person name="Nordborg M."/>
            <person name="Tomkins J."/>
            <person name="Borevitz J."/>
            <person name="Derieg N."/>
            <person name="Yan J."/>
            <person name="Mihaltcheva S."/>
            <person name="Hayes R.D."/>
            <person name="Rokhsar D."/>
        </authorList>
    </citation>
    <scope>NUCLEOTIDE SEQUENCE [LARGE SCALE GENOMIC DNA]</scope>
    <source>
        <strain evidence="2">cv. Goldsmith</strain>
    </source>
</reference>
<keyword evidence="2" id="KW-1185">Reference proteome</keyword>
<accession>A0A2G5C2A5</accession>